<dbReference type="InterPro" id="IPR050640">
    <property type="entry name" value="Bact_2-comp_sensor_kinase"/>
</dbReference>
<evidence type="ECO:0000313" key="3">
    <source>
        <dbReference type="Proteomes" id="UP000829998"/>
    </source>
</evidence>
<dbReference type="SUPFAM" id="SSF55874">
    <property type="entry name" value="ATPase domain of HSP90 chaperone/DNA topoisomerase II/histidine kinase"/>
    <property type="match status" value="1"/>
</dbReference>
<dbReference type="GO" id="GO:0016301">
    <property type="term" value="F:kinase activity"/>
    <property type="evidence" value="ECO:0007669"/>
    <property type="project" value="UniProtKB-KW"/>
</dbReference>
<sequence length="211" mass="24589">MNPHFLFNALNNLQSILFINGAEQANVYLCKFSTLMRSTLEMTRNNTTSLRDELNYIKIYLDFEQIRANDELIITYDVEENLELSEIEIPVMVVQTIIENAITHGLIPSNRKKRLLVKIYKSNGNQLKIIIQDNGIGRSIKKTDYDKLIQSNKHHKSYATQIISERFKILNKLKKQRYNLEIVDLKRNGIQTGTKVIITLPIIFYDKKSKI</sequence>
<keyword evidence="3" id="KW-1185">Reference proteome</keyword>
<dbReference type="Gene3D" id="3.30.565.10">
    <property type="entry name" value="Histidine kinase-like ATPase, C-terminal domain"/>
    <property type="match status" value="1"/>
</dbReference>
<dbReference type="InterPro" id="IPR010559">
    <property type="entry name" value="Sig_transdc_His_kin_internal"/>
</dbReference>
<accession>A0ABY4LXQ9</accession>
<organism evidence="2 3">
    <name type="scientific">Flavobacterium humidisoli</name>
    <dbReference type="NCBI Taxonomy" id="2937442"/>
    <lineage>
        <taxon>Bacteria</taxon>
        <taxon>Pseudomonadati</taxon>
        <taxon>Bacteroidota</taxon>
        <taxon>Flavobacteriia</taxon>
        <taxon>Flavobacteriales</taxon>
        <taxon>Flavobacteriaceae</taxon>
        <taxon>Flavobacterium</taxon>
    </lineage>
</organism>
<protein>
    <submittedName>
        <fullName evidence="2">Histidine kinase</fullName>
    </submittedName>
</protein>
<dbReference type="Proteomes" id="UP000829998">
    <property type="component" value="Chromosome"/>
</dbReference>
<dbReference type="PANTHER" id="PTHR34220">
    <property type="entry name" value="SENSOR HISTIDINE KINASE YPDA"/>
    <property type="match status" value="1"/>
</dbReference>
<feature type="domain" description="Signal transduction histidine kinase internal region" evidence="1">
    <location>
        <begin position="1"/>
        <end position="72"/>
    </location>
</feature>
<dbReference type="Pfam" id="PF06580">
    <property type="entry name" value="His_kinase"/>
    <property type="match status" value="1"/>
</dbReference>
<gene>
    <name evidence="2" type="ORF">M0M44_11080</name>
</gene>
<dbReference type="PANTHER" id="PTHR34220:SF7">
    <property type="entry name" value="SENSOR HISTIDINE KINASE YPDA"/>
    <property type="match status" value="1"/>
</dbReference>
<name>A0ABY4LXQ9_9FLAO</name>
<evidence type="ECO:0000259" key="1">
    <source>
        <dbReference type="Pfam" id="PF06580"/>
    </source>
</evidence>
<proteinExistence type="predicted"/>
<dbReference type="InterPro" id="IPR036890">
    <property type="entry name" value="HATPase_C_sf"/>
</dbReference>
<evidence type="ECO:0000313" key="2">
    <source>
        <dbReference type="EMBL" id="UPZ17869.1"/>
    </source>
</evidence>
<dbReference type="EMBL" id="CP096829">
    <property type="protein sequence ID" value="UPZ17869.1"/>
    <property type="molecule type" value="Genomic_DNA"/>
</dbReference>
<keyword evidence="2" id="KW-0418">Kinase</keyword>
<keyword evidence="2" id="KW-0808">Transferase</keyword>
<reference evidence="2 3" key="1">
    <citation type="submission" date="2022-04" db="EMBL/GenBank/DDBJ databases">
        <authorList>
            <person name="Ra J.-S."/>
            <person name="Kim S.-B."/>
        </authorList>
    </citation>
    <scope>NUCLEOTIDE SEQUENCE [LARGE SCALE GENOMIC DNA]</scope>
    <source>
        <strain evidence="2 3">MMS21-Er5</strain>
    </source>
</reference>